<proteinExistence type="predicted"/>
<dbReference type="AlphaFoldDB" id="S4NZB6"/>
<protein>
    <submittedName>
        <fullName evidence="1">Uncharacterized protein</fullName>
    </submittedName>
</protein>
<accession>S4NZB6</accession>
<organism evidence="1">
    <name type="scientific">Pararge aegeria</name>
    <name type="common">speckled wood butterfly</name>
    <dbReference type="NCBI Taxonomy" id="116150"/>
    <lineage>
        <taxon>Eukaryota</taxon>
        <taxon>Metazoa</taxon>
        <taxon>Ecdysozoa</taxon>
        <taxon>Arthropoda</taxon>
        <taxon>Hexapoda</taxon>
        <taxon>Insecta</taxon>
        <taxon>Pterygota</taxon>
        <taxon>Neoptera</taxon>
        <taxon>Endopterygota</taxon>
        <taxon>Lepidoptera</taxon>
        <taxon>Glossata</taxon>
        <taxon>Ditrysia</taxon>
        <taxon>Papilionoidea</taxon>
        <taxon>Nymphalidae</taxon>
        <taxon>Satyrinae</taxon>
        <taxon>Satyrini</taxon>
        <taxon>Parargina</taxon>
        <taxon>Pararge</taxon>
    </lineage>
</organism>
<reference evidence="1" key="1">
    <citation type="journal article" date="2013" name="BMC Genomics">
        <title>Unscrambling butterfly oogenesis.</title>
        <authorList>
            <person name="Carter J.M."/>
            <person name="Baker S.C."/>
            <person name="Pink R."/>
            <person name="Carter D.R."/>
            <person name="Collins A."/>
            <person name="Tomlin J."/>
            <person name="Gibbs M."/>
            <person name="Breuker C.J."/>
        </authorList>
    </citation>
    <scope>NUCLEOTIDE SEQUENCE</scope>
    <source>
        <tissue evidence="1">Ovary</tissue>
    </source>
</reference>
<feature type="non-terminal residue" evidence="1">
    <location>
        <position position="70"/>
    </location>
</feature>
<evidence type="ECO:0000313" key="1">
    <source>
        <dbReference type="EMBL" id="JAA79100.1"/>
    </source>
</evidence>
<sequence length="70" mass="7277">MLHPHGTANTCLQLISTLQTVESRVLPAGSPMHCQNFTSQQHSLVASTCGAVRGAVDASSHYDSPCGTAP</sequence>
<name>S4NZB6_9NEOP</name>
<reference evidence="1" key="2">
    <citation type="submission" date="2013-05" db="EMBL/GenBank/DDBJ databases">
        <authorList>
            <person name="Carter J.-M."/>
            <person name="Baker S.C."/>
            <person name="Pink R."/>
            <person name="Carter D.R.F."/>
            <person name="Collins A."/>
            <person name="Tomlin J."/>
            <person name="Gibbs M."/>
            <person name="Breuker C.J."/>
        </authorList>
    </citation>
    <scope>NUCLEOTIDE SEQUENCE</scope>
    <source>
        <tissue evidence="1">Ovary</tissue>
    </source>
</reference>
<dbReference type="EMBL" id="GAIX01013460">
    <property type="protein sequence ID" value="JAA79100.1"/>
    <property type="molecule type" value="Transcribed_RNA"/>
</dbReference>